<accession>A0ACB9XVE8</accession>
<evidence type="ECO:0000313" key="2">
    <source>
        <dbReference type="Proteomes" id="UP001057452"/>
    </source>
</evidence>
<protein>
    <submittedName>
        <fullName evidence="1">Uncharacterized protein</fullName>
    </submittedName>
</protein>
<proteinExistence type="predicted"/>
<reference evidence="1" key="1">
    <citation type="submission" date="2022-05" db="EMBL/GenBank/DDBJ databases">
        <title>Chromosome-level genome of Chaenocephalus aceratus.</title>
        <authorList>
            <person name="Park H."/>
        </authorList>
    </citation>
    <scope>NUCLEOTIDE SEQUENCE</scope>
    <source>
        <strain evidence="1">KU_202001</strain>
    </source>
</reference>
<sequence length="119" mass="12910">YDFIEIRDGTSENSDVLGRHCSNIAPAPIISSGSSLQIRFVSDYAHQGAGFSLRYEVFKTDEGGGGGERRGNLELDLKVKGLRVEAVERRLMGMSVWRNGISRGRGSARGEAHTAGEIV</sequence>
<comment type="caution">
    <text evidence="1">The sequence shown here is derived from an EMBL/GenBank/DDBJ whole genome shotgun (WGS) entry which is preliminary data.</text>
</comment>
<gene>
    <name evidence="1" type="ORF">KUCAC02_001123</name>
</gene>
<feature type="non-terminal residue" evidence="1">
    <location>
        <position position="119"/>
    </location>
</feature>
<evidence type="ECO:0000313" key="1">
    <source>
        <dbReference type="EMBL" id="KAI4831587.1"/>
    </source>
</evidence>
<dbReference type="EMBL" id="CM043786">
    <property type="protein sequence ID" value="KAI4831587.1"/>
    <property type="molecule type" value="Genomic_DNA"/>
</dbReference>
<name>A0ACB9XVE8_CHAAC</name>
<keyword evidence="2" id="KW-1185">Reference proteome</keyword>
<feature type="non-terminal residue" evidence="1">
    <location>
        <position position="1"/>
    </location>
</feature>
<organism evidence="1 2">
    <name type="scientific">Chaenocephalus aceratus</name>
    <name type="common">Blackfin icefish</name>
    <name type="synonym">Chaenichthys aceratus</name>
    <dbReference type="NCBI Taxonomy" id="36190"/>
    <lineage>
        <taxon>Eukaryota</taxon>
        <taxon>Metazoa</taxon>
        <taxon>Chordata</taxon>
        <taxon>Craniata</taxon>
        <taxon>Vertebrata</taxon>
        <taxon>Euteleostomi</taxon>
        <taxon>Actinopterygii</taxon>
        <taxon>Neopterygii</taxon>
        <taxon>Teleostei</taxon>
        <taxon>Neoteleostei</taxon>
        <taxon>Acanthomorphata</taxon>
        <taxon>Eupercaria</taxon>
        <taxon>Perciformes</taxon>
        <taxon>Notothenioidei</taxon>
        <taxon>Channichthyidae</taxon>
        <taxon>Chaenocephalus</taxon>
    </lineage>
</organism>
<dbReference type="Proteomes" id="UP001057452">
    <property type="component" value="Chromosome 2"/>
</dbReference>